<dbReference type="GO" id="GO:0043720">
    <property type="term" value="F:3-keto-5-aminohexanoate cleavage activity"/>
    <property type="evidence" value="ECO:0007669"/>
    <property type="project" value="InterPro"/>
</dbReference>
<dbReference type="AlphaFoldDB" id="A0A271KGF0"/>
<reference evidence="1 2" key="1">
    <citation type="submission" date="2017-08" db="EMBL/GenBank/DDBJ databases">
        <title>Mesorhizobium wenxinae sp. nov., a novel rhizobial species isolated from root nodules of chickpea (Cicer arietinum L.).</title>
        <authorList>
            <person name="Zhang J."/>
        </authorList>
    </citation>
    <scope>NUCLEOTIDE SEQUENCE [LARGE SCALE GENOMIC DNA]</scope>
    <source>
        <strain evidence="2">WYCCWR 10019</strain>
    </source>
</reference>
<protein>
    <submittedName>
        <fullName evidence="1">3-keto-5-aminohexanoate cleavage enzyme</fullName>
    </submittedName>
</protein>
<dbReference type="Proteomes" id="UP000215931">
    <property type="component" value="Unassembled WGS sequence"/>
</dbReference>
<sequence length="241" mass="25290">MIVQTCINGARSADFHPQLPLDPGAMARDGAACVAAGAAELHVHARGLDGRESLAPEAIDRTILALRRACPGTLIGVSTGAWIENDDERTLAAIASWSELPDYASVNLSEKAAPEVMQSLRQRGIGIEAGLASVADAERLVRLDRGSQVLRILIEISEQALDAAWEVSDGIAAVLDRAGIGRAILLHGENATVWPLVHRAAERNWSTRVGLEDGKELPDGATASGNAALTAAAVAIFRAGR</sequence>
<dbReference type="RefSeq" id="WP_095518776.1">
    <property type="nucleotide sequence ID" value="NZ_NPKH01000020.1"/>
</dbReference>
<comment type="caution">
    <text evidence="1">The sequence shown here is derived from an EMBL/GenBank/DDBJ whole genome shotgun (WGS) entry which is preliminary data.</text>
</comment>
<organism evidence="1 2">
    <name type="scientific">Mesorhizobium wenxiniae</name>
    <dbReference type="NCBI Taxonomy" id="2014805"/>
    <lineage>
        <taxon>Bacteria</taxon>
        <taxon>Pseudomonadati</taxon>
        <taxon>Pseudomonadota</taxon>
        <taxon>Alphaproteobacteria</taxon>
        <taxon>Hyphomicrobiales</taxon>
        <taxon>Phyllobacteriaceae</taxon>
        <taxon>Mesorhizobium</taxon>
    </lineage>
</organism>
<evidence type="ECO:0000313" key="1">
    <source>
        <dbReference type="EMBL" id="PAP94868.1"/>
    </source>
</evidence>
<gene>
    <name evidence="1" type="ORF">CIT31_12150</name>
</gene>
<name>A0A271KGF0_9HYPH</name>
<dbReference type="InterPro" id="IPR008567">
    <property type="entry name" value="BKACE"/>
</dbReference>
<dbReference type="PANTHER" id="PTHR37418">
    <property type="entry name" value="3-KETO-5-AMINOHEXANOATE CLEAVAGE ENZYME-RELATED"/>
    <property type="match status" value="1"/>
</dbReference>
<dbReference type="PANTHER" id="PTHR37418:SF1">
    <property type="entry name" value="3-KETO-5-AMINOHEXANOATE CLEAVAGE PROTEIN"/>
    <property type="match status" value="1"/>
</dbReference>
<dbReference type="InterPro" id="IPR013785">
    <property type="entry name" value="Aldolase_TIM"/>
</dbReference>
<evidence type="ECO:0000313" key="2">
    <source>
        <dbReference type="Proteomes" id="UP000215931"/>
    </source>
</evidence>
<dbReference type="Gene3D" id="3.20.20.70">
    <property type="entry name" value="Aldolase class I"/>
    <property type="match status" value="1"/>
</dbReference>
<keyword evidence="2" id="KW-1185">Reference proteome</keyword>
<dbReference type="OrthoDB" id="9814797at2"/>
<proteinExistence type="predicted"/>
<dbReference type="EMBL" id="NPKH01000020">
    <property type="protein sequence ID" value="PAP94868.1"/>
    <property type="molecule type" value="Genomic_DNA"/>
</dbReference>
<dbReference type="Pfam" id="PF05853">
    <property type="entry name" value="BKACE"/>
    <property type="match status" value="1"/>
</dbReference>
<accession>A0A271KGF0</accession>